<sequence length="237" mass="26783">METFTNRNGLKLAYKFSIKNPEDKRIYIVCQFAFFDMDFLIYSFFSQNLEVNTFRFDFPGNGKSDGEFTFAGHVSQAGDIDDAVKFLVSRGYIVEGIIGHSKSATVSIIYSALYGEVNTIFAIAPNFLNGLLPAFMAQHDAIISSNGEIVRYAFGCTREMAQEILKIDMKYYCQRARGNIYILHGYDDEIIAYSNSLEFVKELRGRCKGHFGLNCDHMLTGVLDDVVTIINKIIRDG</sequence>
<evidence type="ECO:0000313" key="1">
    <source>
        <dbReference type="EMBL" id="CAG9328990.1"/>
    </source>
</evidence>
<name>A0AAU9JTW4_9CILI</name>
<dbReference type="Proteomes" id="UP001162131">
    <property type="component" value="Unassembled WGS sequence"/>
</dbReference>
<protein>
    <recommendedName>
        <fullName evidence="3">Serine aminopeptidase S33 domain-containing protein</fullName>
    </recommendedName>
</protein>
<dbReference type="Gene3D" id="3.40.50.1820">
    <property type="entry name" value="alpha/beta hydrolase"/>
    <property type="match status" value="1"/>
</dbReference>
<proteinExistence type="predicted"/>
<dbReference type="SUPFAM" id="SSF53474">
    <property type="entry name" value="alpha/beta-Hydrolases"/>
    <property type="match status" value="1"/>
</dbReference>
<dbReference type="EMBL" id="CAJZBQ010000047">
    <property type="protein sequence ID" value="CAG9328990.1"/>
    <property type="molecule type" value="Genomic_DNA"/>
</dbReference>
<dbReference type="InterPro" id="IPR029058">
    <property type="entry name" value="AB_hydrolase_fold"/>
</dbReference>
<reference evidence="1" key="1">
    <citation type="submission" date="2021-09" db="EMBL/GenBank/DDBJ databases">
        <authorList>
            <consortium name="AG Swart"/>
            <person name="Singh M."/>
            <person name="Singh A."/>
            <person name="Seah K."/>
            <person name="Emmerich C."/>
        </authorList>
    </citation>
    <scope>NUCLEOTIDE SEQUENCE</scope>
    <source>
        <strain evidence="1">ATCC30299</strain>
    </source>
</reference>
<organism evidence="1 2">
    <name type="scientific">Blepharisma stoltei</name>
    <dbReference type="NCBI Taxonomy" id="1481888"/>
    <lineage>
        <taxon>Eukaryota</taxon>
        <taxon>Sar</taxon>
        <taxon>Alveolata</taxon>
        <taxon>Ciliophora</taxon>
        <taxon>Postciliodesmatophora</taxon>
        <taxon>Heterotrichea</taxon>
        <taxon>Heterotrichida</taxon>
        <taxon>Blepharismidae</taxon>
        <taxon>Blepharisma</taxon>
    </lineage>
</organism>
<keyword evidence="2" id="KW-1185">Reference proteome</keyword>
<evidence type="ECO:0000313" key="2">
    <source>
        <dbReference type="Proteomes" id="UP001162131"/>
    </source>
</evidence>
<accession>A0AAU9JTW4</accession>
<comment type="caution">
    <text evidence="1">The sequence shown here is derived from an EMBL/GenBank/DDBJ whole genome shotgun (WGS) entry which is preliminary data.</text>
</comment>
<dbReference type="AlphaFoldDB" id="A0AAU9JTW4"/>
<evidence type="ECO:0008006" key="3">
    <source>
        <dbReference type="Google" id="ProtNLM"/>
    </source>
</evidence>
<gene>
    <name evidence="1" type="ORF">BSTOLATCC_MIC47826</name>
</gene>